<dbReference type="OrthoDB" id="9811417at2"/>
<dbReference type="SUPFAM" id="SSF51419">
    <property type="entry name" value="PLP-binding barrel"/>
    <property type="match status" value="1"/>
</dbReference>
<dbReference type="STRING" id="1210090.GCA_001613185_01905"/>
<dbReference type="Gene3D" id="3.20.20.10">
    <property type="entry name" value="Alanine racemase"/>
    <property type="match status" value="1"/>
</dbReference>
<evidence type="ECO:0000313" key="3">
    <source>
        <dbReference type="EMBL" id="RBO89573.1"/>
    </source>
</evidence>
<dbReference type="InterPro" id="IPR042208">
    <property type="entry name" value="D-ser_dehydrat-like_sf"/>
</dbReference>
<gene>
    <name evidence="3" type="ORF">DFR74_107251</name>
</gene>
<reference evidence="3 4" key="1">
    <citation type="submission" date="2018-06" db="EMBL/GenBank/DDBJ databases">
        <title>Genomic Encyclopedia of Type Strains, Phase IV (KMG-IV): sequencing the most valuable type-strain genomes for metagenomic binning, comparative biology and taxonomic classification.</title>
        <authorList>
            <person name="Goeker M."/>
        </authorList>
    </citation>
    <scope>NUCLEOTIDE SEQUENCE [LARGE SCALE GENOMIC DNA]</scope>
    <source>
        <strain evidence="3 4">DSM 44599</strain>
    </source>
</reference>
<accession>A0A366DHM4</accession>
<feature type="domain" description="D-serine dehydratase-like" evidence="2">
    <location>
        <begin position="400"/>
        <end position="498"/>
    </location>
</feature>
<dbReference type="PANTHER" id="PTHR28004">
    <property type="entry name" value="ZGC:162816-RELATED"/>
    <property type="match status" value="1"/>
</dbReference>
<keyword evidence="4" id="KW-1185">Reference proteome</keyword>
<dbReference type="SMART" id="SM01119">
    <property type="entry name" value="D-ser_dehydrat"/>
    <property type="match status" value="1"/>
</dbReference>
<name>A0A366DHM4_9NOCA</name>
<feature type="region of interest" description="Disordered" evidence="1">
    <location>
        <begin position="1"/>
        <end position="80"/>
    </location>
</feature>
<dbReference type="Proteomes" id="UP000252586">
    <property type="component" value="Unassembled WGS sequence"/>
</dbReference>
<evidence type="ECO:0000313" key="4">
    <source>
        <dbReference type="Proteomes" id="UP000252586"/>
    </source>
</evidence>
<dbReference type="InterPro" id="IPR051466">
    <property type="entry name" value="D-amino_acid_metab_enzyme"/>
</dbReference>
<evidence type="ECO:0000259" key="2">
    <source>
        <dbReference type="SMART" id="SM01119"/>
    </source>
</evidence>
<dbReference type="AlphaFoldDB" id="A0A366DHM4"/>
<comment type="caution">
    <text evidence="3">The sequence shown here is derived from an EMBL/GenBank/DDBJ whole genome shotgun (WGS) entry which is preliminary data.</text>
</comment>
<dbReference type="Gene3D" id="2.40.37.20">
    <property type="entry name" value="D-serine dehydratase-like domain"/>
    <property type="match status" value="1"/>
</dbReference>
<feature type="compositionally biased region" description="Basic and acidic residues" evidence="1">
    <location>
        <begin position="33"/>
        <end position="43"/>
    </location>
</feature>
<organism evidence="3 4">
    <name type="scientific">Nocardia puris</name>
    <dbReference type="NCBI Taxonomy" id="208602"/>
    <lineage>
        <taxon>Bacteria</taxon>
        <taxon>Bacillati</taxon>
        <taxon>Actinomycetota</taxon>
        <taxon>Actinomycetes</taxon>
        <taxon>Mycobacteriales</taxon>
        <taxon>Nocardiaceae</taxon>
        <taxon>Nocardia</taxon>
    </lineage>
</organism>
<dbReference type="InterPro" id="IPR026956">
    <property type="entry name" value="D-ser_dehydrat-like_dom"/>
</dbReference>
<dbReference type="EMBL" id="QNRE01000007">
    <property type="protein sequence ID" value="RBO89573.1"/>
    <property type="molecule type" value="Genomic_DNA"/>
</dbReference>
<protein>
    <submittedName>
        <fullName evidence="3">D-serine deaminase-like pyridoxal phosphate-dependent protein</fullName>
    </submittedName>
</protein>
<proteinExistence type="predicted"/>
<dbReference type="Pfam" id="PF14031">
    <property type="entry name" value="D-ser_dehydrat"/>
    <property type="match status" value="1"/>
</dbReference>
<evidence type="ECO:0000256" key="1">
    <source>
        <dbReference type="SAM" id="MobiDB-lite"/>
    </source>
</evidence>
<dbReference type="InterPro" id="IPR029066">
    <property type="entry name" value="PLP-binding_barrel"/>
</dbReference>
<dbReference type="PANTHER" id="PTHR28004:SF8">
    <property type="entry name" value="D-SERINE DEAMINASE"/>
    <property type="match status" value="1"/>
</dbReference>
<sequence>MRRLRTGRNAVPTDEKPTREATASEGGGPVHVDGIEHPHDVDAPRGGVTSHRGVVSPDRRTGDSAGQAGNGTGGAAARVPDRPVRIGRAAVEDFAHRTLGPEHKSLPPAAWGATVREFLATNPCLDDFQTPLLTLDRATLDANLAVMGEWARRAGVRLAPHGKTTMAPQLWAEQVAAGCWGITLATPWQVQAARAFGVSRIVLANSLVDPVALRWLAGELARDPEFEFCCWVDDLASVALMDAALADTPGGVRVRVLVELGGAHGRTGVRRVEDARALAEAVRSSRRLILGGVAGYEGALAHDRGADGVAAVRGYLDEMARLHRDLTDLYEDFAVVTAGGSAFQDLVVERLAPLADETGSAGAPTAVVLRSGAYVVHDDGFYAGISPLAAGRADRPLRSAMHGWARVISRPEPELALLDAGKRDFPFDEGLPVPQYAGGQRFSDVNPAAQVTALNDQHTFLRLPGAAAGDLQIGTVVRLGLSHPCTAFDKWRLIPVIDSADAADPRVVDLVHTFF</sequence>